<proteinExistence type="inferred from homology"/>
<dbReference type="PRINTS" id="PR00305">
    <property type="entry name" value="1433ZETA"/>
</dbReference>
<accession>A2ECB8</accession>
<feature type="region of interest" description="Disordered" evidence="3">
    <location>
        <begin position="226"/>
        <end position="245"/>
    </location>
</feature>
<evidence type="ECO:0000256" key="2">
    <source>
        <dbReference type="PIRSR" id="PIRSR000868-1"/>
    </source>
</evidence>
<evidence type="ECO:0000259" key="4">
    <source>
        <dbReference type="SMART" id="SM00101"/>
    </source>
</evidence>
<name>A2ECB8_TRIV3</name>
<dbReference type="InterPro" id="IPR023410">
    <property type="entry name" value="14-3-3_domain"/>
</dbReference>
<organism evidence="5 6">
    <name type="scientific">Trichomonas vaginalis (strain ATCC PRA-98 / G3)</name>
    <dbReference type="NCBI Taxonomy" id="412133"/>
    <lineage>
        <taxon>Eukaryota</taxon>
        <taxon>Metamonada</taxon>
        <taxon>Parabasalia</taxon>
        <taxon>Trichomonadida</taxon>
        <taxon>Trichomonadidae</taxon>
        <taxon>Trichomonas</taxon>
    </lineage>
</organism>
<dbReference type="SMART" id="SM00101">
    <property type="entry name" value="14_3_3"/>
    <property type="match status" value="1"/>
</dbReference>
<dbReference type="RefSeq" id="XP_001321925.1">
    <property type="nucleotide sequence ID" value="XM_001321890.1"/>
</dbReference>
<feature type="compositionally biased region" description="Acidic residues" evidence="3">
    <location>
        <begin position="234"/>
        <end position="245"/>
    </location>
</feature>
<dbReference type="KEGG" id="tva:4767625"/>
<reference evidence="5" key="1">
    <citation type="submission" date="2006-10" db="EMBL/GenBank/DDBJ databases">
        <authorList>
            <person name="Amadeo P."/>
            <person name="Zhao Q."/>
            <person name="Wortman J."/>
            <person name="Fraser-Liggett C."/>
            <person name="Carlton J."/>
        </authorList>
    </citation>
    <scope>NUCLEOTIDE SEQUENCE</scope>
    <source>
        <strain evidence="5">G3</strain>
    </source>
</reference>
<dbReference type="SMR" id="A2ECB8"/>
<feature type="site" description="Interaction with phosphoserine on interacting protein" evidence="2">
    <location>
        <position position="129"/>
    </location>
</feature>
<dbReference type="GO" id="GO:0007165">
    <property type="term" value="P:signal transduction"/>
    <property type="evidence" value="ECO:0000318"/>
    <property type="project" value="GO_Central"/>
</dbReference>
<dbReference type="Proteomes" id="UP000001542">
    <property type="component" value="Unassembled WGS sequence"/>
</dbReference>
<evidence type="ECO:0000313" key="6">
    <source>
        <dbReference type="Proteomes" id="UP000001542"/>
    </source>
</evidence>
<comment type="similarity">
    <text evidence="1">Belongs to the 14-3-3 family.</text>
</comment>
<dbReference type="AlphaFoldDB" id="A2ECB8"/>
<feature type="domain" description="14-3-3" evidence="4">
    <location>
        <begin position="4"/>
        <end position="244"/>
    </location>
</feature>
<dbReference type="InterPro" id="IPR000308">
    <property type="entry name" value="14-3-3"/>
</dbReference>
<dbReference type="VEuPathDB" id="TrichDB:TVAGG3_0391390"/>
<evidence type="ECO:0000313" key="5">
    <source>
        <dbReference type="EMBL" id="EAY09702.1"/>
    </source>
</evidence>
<dbReference type="InParanoid" id="A2ECB8"/>
<evidence type="ECO:0000256" key="1">
    <source>
        <dbReference type="ARBA" id="ARBA00006141"/>
    </source>
</evidence>
<gene>
    <name evidence="5" type="ORF">TVAG_098370</name>
</gene>
<dbReference type="VEuPathDB" id="TrichDB:TVAG_098370"/>
<protein>
    <submittedName>
        <fullName evidence="5">14-3-3 protein</fullName>
    </submittedName>
</protein>
<dbReference type="PIRSF" id="PIRSF000868">
    <property type="entry name" value="14-3-3"/>
    <property type="match status" value="1"/>
</dbReference>
<dbReference type="OMA" id="GARAFCI"/>
<dbReference type="SUPFAM" id="SSF48445">
    <property type="entry name" value="14-3-3 protein"/>
    <property type="match status" value="1"/>
</dbReference>
<feature type="site" description="Interaction with phosphoserine on interacting protein" evidence="2">
    <location>
        <position position="56"/>
    </location>
</feature>
<dbReference type="CDD" id="cd08774">
    <property type="entry name" value="14-3-3"/>
    <property type="match status" value="1"/>
</dbReference>
<dbReference type="OrthoDB" id="10265328at2759"/>
<dbReference type="EMBL" id="DS113352">
    <property type="protein sequence ID" value="EAY09702.1"/>
    <property type="molecule type" value="Genomic_DNA"/>
</dbReference>
<reference evidence="5" key="2">
    <citation type="journal article" date="2007" name="Science">
        <title>Draft genome sequence of the sexually transmitted pathogen Trichomonas vaginalis.</title>
        <authorList>
            <person name="Carlton J.M."/>
            <person name="Hirt R.P."/>
            <person name="Silva J.C."/>
            <person name="Delcher A.L."/>
            <person name="Schatz M."/>
            <person name="Zhao Q."/>
            <person name="Wortman J.R."/>
            <person name="Bidwell S.L."/>
            <person name="Alsmark U.C.M."/>
            <person name="Besteiro S."/>
            <person name="Sicheritz-Ponten T."/>
            <person name="Noel C.J."/>
            <person name="Dacks J.B."/>
            <person name="Foster P.G."/>
            <person name="Simillion C."/>
            <person name="Van de Peer Y."/>
            <person name="Miranda-Saavedra D."/>
            <person name="Barton G.J."/>
            <person name="Westrop G.D."/>
            <person name="Mueller S."/>
            <person name="Dessi D."/>
            <person name="Fiori P.L."/>
            <person name="Ren Q."/>
            <person name="Paulsen I."/>
            <person name="Zhang H."/>
            <person name="Bastida-Corcuera F.D."/>
            <person name="Simoes-Barbosa A."/>
            <person name="Brown M.T."/>
            <person name="Hayes R.D."/>
            <person name="Mukherjee M."/>
            <person name="Okumura C.Y."/>
            <person name="Schneider R."/>
            <person name="Smith A.J."/>
            <person name="Vanacova S."/>
            <person name="Villalvazo M."/>
            <person name="Haas B.J."/>
            <person name="Pertea M."/>
            <person name="Feldblyum T.V."/>
            <person name="Utterback T.R."/>
            <person name="Shu C.L."/>
            <person name="Osoegawa K."/>
            <person name="de Jong P.J."/>
            <person name="Hrdy I."/>
            <person name="Horvathova L."/>
            <person name="Zubacova Z."/>
            <person name="Dolezal P."/>
            <person name="Malik S.B."/>
            <person name="Logsdon J.M. Jr."/>
            <person name="Henze K."/>
            <person name="Gupta A."/>
            <person name="Wang C.C."/>
            <person name="Dunne R.L."/>
            <person name="Upcroft J.A."/>
            <person name="Upcroft P."/>
            <person name="White O."/>
            <person name="Salzberg S.L."/>
            <person name="Tang P."/>
            <person name="Chiu C.-H."/>
            <person name="Lee Y.-S."/>
            <person name="Embley T.M."/>
            <person name="Coombs G.H."/>
            <person name="Mottram J.C."/>
            <person name="Tachezy J."/>
            <person name="Fraser-Liggett C.M."/>
            <person name="Johnson P.J."/>
        </authorList>
    </citation>
    <scope>NUCLEOTIDE SEQUENCE [LARGE SCALE GENOMIC DNA]</scope>
    <source>
        <strain evidence="5">G3</strain>
    </source>
</reference>
<dbReference type="Gene3D" id="1.20.190.20">
    <property type="entry name" value="14-3-3 domain"/>
    <property type="match status" value="1"/>
</dbReference>
<evidence type="ECO:0000256" key="3">
    <source>
        <dbReference type="SAM" id="MobiDB-lite"/>
    </source>
</evidence>
<dbReference type="PANTHER" id="PTHR18860">
    <property type="entry name" value="14-3-3 PROTEIN"/>
    <property type="match status" value="1"/>
</dbReference>
<keyword evidence="6" id="KW-1185">Reference proteome</keyword>
<dbReference type="GO" id="GO:0005737">
    <property type="term" value="C:cytoplasm"/>
    <property type="evidence" value="ECO:0000318"/>
    <property type="project" value="GO_Central"/>
</dbReference>
<sequence>MEPRDIVYLAQTENSIDRSGEAIKLMIQLAEVKPNFDQNERQLLVLIYKTAIDPIRETIRTLSMYRDSSKESGQSEQAQMIDDVCQSSIHDLDELCAQGLDLVDKVLLPACQDPAGIAFYQKLRGDFYRYMVEFAKEDKIDEIKKNADSAYSAALQTATEKLPSSNPIRLGVILNYAVFKFEHAEETGAAREMLVSAIQNFSEDSNQLSESSHKEAQNVINVMQKNLVSWSPENPEEETVEEGEE</sequence>
<dbReference type="STRING" id="5722.A2ECB8"/>
<dbReference type="eggNOG" id="KOG0841">
    <property type="taxonomic scope" value="Eukaryota"/>
</dbReference>
<dbReference type="InterPro" id="IPR036815">
    <property type="entry name" value="14-3-3_dom_sf"/>
</dbReference>
<dbReference type="GO" id="GO:0008104">
    <property type="term" value="P:intracellular protein localization"/>
    <property type="evidence" value="ECO:0000318"/>
    <property type="project" value="GO_Central"/>
</dbReference>
<dbReference type="Pfam" id="PF00244">
    <property type="entry name" value="14-3-3"/>
    <property type="match status" value="1"/>
</dbReference>